<dbReference type="Proteomes" id="UP000634136">
    <property type="component" value="Unassembled WGS sequence"/>
</dbReference>
<organism evidence="1 2">
    <name type="scientific">Senna tora</name>
    <dbReference type="NCBI Taxonomy" id="362788"/>
    <lineage>
        <taxon>Eukaryota</taxon>
        <taxon>Viridiplantae</taxon>
        <taxon>Streptophyta</taxon>
        <taxon>Embryophyta</taxon>
        <taxon>Tracheophyta</taxon>
        <taxon>Spermatophyta</taxon>
        <taxon>Magnoliopsida</taxon>
        <taxon>eudicotyledons</taxon>
        <taxon>Gunneridae</taxon>
        <taxon>Pentapetalae</taxon>
        <taxon>rosids</taxon>
        <taxon>fabids</taxon>
        <taxon>Fabales</taxon>
        <taxon>Fabaceae</taxon>
        <taxon>Caesalpinioideae</taxon>
        <taxon>Cassia clade</taxon>
        <taxon>Senna</taxon>
    </lineage>
</organism>
<protein>
    <submittedName>
        <fullName evidence="1">Organ-specific protein P4-like</fullName>
    </submittedName>
</protein>
<dbReference type="AlphaFoldDB" id="A0A834XAX6"/>
<name>A0A834XAX6_9FABA</name>
<dbReference type="OrthoDB" id="1734141at2759"/>
<accession>A0A834XAX6</accession>
<proteinExistence type="predicted"/>
<evidence type="ECO:0000313" key="2">
    <source>
        <dbReference type="Proteomes" id="UP000634136"/>
    </source>
</evidence>
<gene>
    <name evidence="1" type="ORF">G2W53_003231</name>
</gene>
<sequence>MKVCDVSYGRTKDLEEYWKKSMEGQKMPEVIKDLVAQNLPSVSSDVMDEEDGFVREFDIKPNVGAKEEGDVPKWRSWDDGLELDL</sequence>
<dbReference type="EMBL" id="JAAIUW010000002">
    <property type="protein sequence ID" value="KAF7840933.1"/>
    <property type="molecule type" value="Genomic_DNA"/>
</dbReference>
<comment type="caution">
    <text evidence="1">The sequence shown here is derived from an EMBL/GenBank/DDBJ whole genome shotgun (WGS) entry which is preliminary data.</text>
</comment>
<keyword evidence="2" id="KW-1185">Reference proteome</keyword>
<evidence type="ECO:0000313" key="1">
    <source>
        <dbReference type="EMBL" id="KAF7840933.1"/>
    </source>
</evidence>
<reference evidence="1" key="1">
    <citation type="submission" date="2020-09" db="EMBL/GenBank/DDBJ databases">
        <title>Genome-Enabled Discovery of Anthraquinone Biosynthesis in Senna tora.</title>
        <authorList>
            <person name="Kang S.-H."/>
            <person name="Pandey R.P."/>
            <person name="Lee C.-M."/>
            <person name="Sim J.-S."/>
            <person name="Jeong J.-T."/>
            <person name="Choi B.-S."/>
            <person name="Jung M."/>
            <person name="Ginzburg D."/>
            <person name="Zhao K."/>
            <person name="Won S.Y."/>
            <person name="Oh T.-J."/>
            <person name="Yu Y."/>
            <person name="Kim N.-H."/>
            <person name="Lee O.R."/>
            <person name="Lee T.-H."/>
            <person name="Bashyal P."/>
            <person name="Kim T.-S."/>
            <person name="Lee W.-H."/>
            <person name="Kawkins C."/>
            <person name="Kim C.-K."/>
            <person name="Kim J.S."/>
            <person name="Ahn B.O."/>
            <person name="Rhee S.Y."/>
            <person name="Sohng J.K."/>
        </authorList>
    </citation>
    <scope>NUCLEOTIDE SEQUENCE</scope>
    <source>
        <tissue evidence="1">Leaf</tissue>
    </source>
</reference>